<evidence type="ECO:0000259" key="2">
    <source>
        <dbReference type="Pfam" id="PF04773"/>
    </source>
</evidence>
<dbReference type="Gene3D" id="3.55.50.30">
    <property type="match status" value="1"/>
</dbReference>
<dbReference type="AlphaFoldDB" id="A0A1I1L2J0"/>
<dbReference type="Pfam" id="PF04773">
    <property type="entry name" value="FecR"/>
    <property type="match status" value="1"/>
</dbReference>
<dbReference type="PANTHER" id="PTHR30273:SF2">
    <property type="entry name" value="PROTEIN FECR"/>
    <property type="match status" value="1"/>
</dbReference>
<dbReference type="OrthoDB" id="1099963at2"/>
<feature type="domain" description="Protein FecR C-terminal" evidence="3">
    <location>
        <begin position="312"/>
        <end position="378"/>
    </location>
</feature>
<proteinExistence type="predicted"/>
<reference evidence="4 5" key="1">
    <citation type="submission" date="2016-10" db="EMBL/GenBank/DDBJ databases">
        <authorList>
            <person name="de Groot N.N."/>
        </authorList>
    </citation>
    <scope>NUCLEOTIDE SEQUENCE [LARGE SCALE GENOMIC DNA]</scope>
    <source>
        <strain evidence="4 5">DSM 22900</strain>
    </source>
</reference>
<evidence type="ECO:0000256" key="1">
    <source>
        <dbReference type="SAM" id="Phobius"/>
    </source>
</evidence>
<protein>
    <submittedName>
        <fullName evidence="4">Uncharacterized protein</fullName>
    </submittedName>
</protein>
<evidence type="ECO:0000313" key="5">
    <source>
        <dbReference type="Proteomes" id="UP000199577"/>
    </source>
</evidence>
<dbReference type="PIRSF" id="PIRSF018266">
    <property type="entry name" value="FecR"/>
    <property type="match status" value="1"/>
</dbReference>
<evidence type="ECO:0000259" key="3">
    <source>
        <dbReference type="Pfam" id="PF16344"/>
    </source>
</evidence>
<evidence type="ECO:0000313" key="4">
    <source>
        <dbReference type="EMBL" id="SFC67201.1"/>
    </source>
</evidence>
<feature type="domain" description="FecR protein" evidence="2">
    <location>
        <begin position="179"/>
        <end position="270"/>
    </location>
</feature>
<keyword evidence="1" id="KW-1133">Transmembrane helix</keyword>
<dbReference type="Proteomes" id="UP000199577">
    <property type="component" value="Unassembled WGS sequence"/>
</dbReference>
<dbReference type="PANTHER" id="PTHR30273">
    <property type="entry name" value="PERIPLASMIC SIGNAL SENSOR AND SIGMA FACTOR ACTIVATOR FECR-RELATED"/>
    <property type="match status" value="1"/>
</dbReference>
<dbReference type="EMBL" id="FOLL01000018">
    <property type="protein sequence ID" value="SFC67201.1"/>
    <property type="molecule type" value="Genomic_DNA"/>
</dbReference>
<name>A0A1I1L2J0_9SPHI</name>
<sequence>MESNYGQIRQWYIEKLSGVISAADNERLEQWLATDSEARQVWQSMEEDRKRLDPEGFLAGIAPEEELRKVKQRLKGKRTGRIQRIGRYAAAAALLLVAMSVWYTLRDDGGVQLANGPVVFPVAATANPHVQLISSNGQSLNLDTAASPTTIELQGMSVRTAAEELQVVHSEEVVMNTLVVPMKATYRIVLPDGSKVWLNAMSKLHFPSRFTEGTREVSLEGEGYFEIAADKEKPFIVHAGRNQIHVLGTRFNVNSYQPERVETALVEGSVVLVGGGQRLPLQPGYAATYNGKGFEKTEFDETAILAWKEGIYYFRNASLDDLALVINRWYGLSVSLEDASLVRHRITGLMERGDITYFLADLKASTGIAHRIAGDVLYLH</sequence>
<dbReference type="RefSeq" id="WP_090974674.1">
    <property type="nucleotide sequence ID" value="NZ_FOLL01000018.1"/>
</dbReference>
<dbReference type="GO" id="GO:0016989">
    <property type="term" value="F:sigma factor antagonist activity"/>
    <property type="evidence" value="ECO:0007669"/>
    <property type="project" value="TreeGrafter"/>
</dbReference>
<dbReference type="InterPro" id="IPR032508">
    <property type="entry name" value="FecR_C"/>
</dbReference>
<dbReference type="STRING" id="623281.SAMN05421747_11845"/>
<dbReference type="InterPro" id="IPR012373">
    <property type="entry name" value="Ferrdict_sens_TM"/>
</dbReference>
<dbReference type="Gene3D" id="2.60.120.1440">
    <property type="match status" value="1"/>
</dbReference>
<organism evidence="4 5">
    <name type="scientific">Parapedobacter composti</name>
    <dbReference type="NCBI Taxonomy" id="623281"/>
    <lineage>
        <taxon>Bacteria</taxon>
        <taxon>Pseudomonadati</taxon>
        <taxon>Bacteroidota</taxon>
        <taxon>Sphingobacteriia</taxon>
        <taxon>Sphingobacteriales</taxon>
        <taxon>Sphingobacteriaceae</taxon>
        <taxon>Parapedobacter</taxon>
    </lineage>
</organism>
<feature type="transmembrane region" description="Helical" evidence="1">
    <location>
        <begin position="85"/>
        <end position="105"/>
    </location>
</feature>
<keyword evidence="1" id="KW-0472">Membrane</keyword>
<accession>A0A1I1L2J0</accession>
<keyword evidence="5" id="KW-1185">Reference proteome</keyword>
<gene>
    <name evidence="4" type="ORF">SAMN05421747_11845</name>
</gene>
<dbReference type="InterPro" id="IPR006860">
    <property type="entry name" value="FecR"/>
</dbReference>
<keyword evidence="1" id="KW-0812">Transmembrane</keyword>
<dbReference type="Pfam" id="PF16344">
    <property type="entry name" value="FecR_C"/>
    <property type="match status" value="1"/>
</dbReference>